<evidence type="ECO:0000313" key="4">
    <source>
        <dbReference type="EMBL" id="PSN99795.1"/>
    </source>
</evidence>
<dbReference type="EMBL" id="NEXG01000038">
    <property type="protein sequence ID" value="PSN99795.1"/>
    <property type="molecule type" value="Genomic_DNA"/>
</dbReference>
<evidence type="ECO:0000256" key="1">
    <source>
        <dbReference type="ARBA" id="ARBA00022679"/>
    </source>
</evidence>
<dbReference type="InterPro" id="IPR001296">
    <property type="entry name" value="Glyco_trans_1"/>
</dbReference>
<dbReference type="CDD" id="cd03801">
    <property type="entry name" value="GT4_PimA-like"/>
    <property type="match status" value="1"/>
</dbReference>
<dbReference type="PANTHER" id="PTHR46401:SF2">
    <property type="entry name" value="GLYCOSYLTRANSFERASE WBBK-RELATED"/>
    <property type="match status" value="1"/>
</dbReference>
<proteinExistence type="predicted"/>
<dbReference type="GO" id="GO:0016757">
    <property type="term" value="F:glycosyltransferase activity"/>
    <property type="evidence" value="ECO:0007669"/>
    <property type="project" value="InterPro"/>
</dbReference>
<evidence type="ECO:0000259" key="2">
    <source>
        <dbReference type="Pfam" id="PF00534"/>
    </source>
</evidence>
<dbReference type="Pfam" id="PF13439">
    <property type="entry name" value="Glyco_transf_4"/>
    <property type="match status" value="1"/>
</dbReference>
<dbReference type="Proteomes" id="UP000241120">
    <property type="component" value="Unassembled WGS sequence"/>
</dbReference>
<evidence type="ECO:0008006" key="6">
    <source>
        <dbReference type="Google" id="ProtNLM"/>
    </source>
</evidence>
<dbReference type="InterPro" id="IPR028098">
    <property type="entry name" value="Glyco_trans_4-like_N"/>
</dbReference>
<sequence length="389" mass="45102">MKIKLLCRSLWPAGTQRIAIEETKALTHLGHDAELIFIRATDSGETTYKELLNKVEYRILHYKNDSILTPLYDKVTGIFMDDRRGEGRVDYNFLRDFWKELKTDIPDLLICHDQWAGLAGYYAKKKLGIKYSVYIHERVSDYPWVRGLKRPLAKLASFYEHKVLTNAEKVFAVTDKVALTIREKHGVEAITNLPGTTLDPLAGNIPKENFLITISNWSTVKHPELYLEFVESVPSINLVMLGHWVSQKYRQDFLNEIMKRGLNDRLIVKGEVSETQKRETILRAKALIRFGVGEFGPGMAILEALECLTPVIVNNDLGMSGLIKQYKIGYIMEDNSYFNTKLFLERLDDPDFRYKISHNIRQFVLNNSWENHVKRLLYETLQKSKRITQ</sequence>
<organism evidence="4 5">
    <name type="scientific">Candidatus Marsarchaeota G2 archaeon ECH_B_1</name>
    <dbReference type="NCBI Taxonomy" id="1978159"/>
    <lineage>
        <taxon>Archaea</taxon>
        <taxon>Candidatus Marsarchaeota</taxon>
        <taxon>Candidatus Marsarchaeota group 2</taxon>
    </lineage>
</organism>
<dbReference type="PANTHER" id="PTHR46401">
    <property type="entry name" value="GLYCOSYLTRANSFERASE WBBK-RELATED"/>
    <property type="match status" value="1"/>
</dbReference>
<dbReference type="Pfam" id="PF00534">
    <property type="entry name" value="Glycos_transf_1"/>
    <property type="match status" value="1"/>
</dbReference>
<feature type="domain" description="Glycosyltransferase subfamily 4-like N-terminal" evidence="3">
    <location>
        <begin position="14"/>
        <end position="189"/>
    </location>
</feature>
<name>A0A2R6BMB5_9ARCH</name>
<protein>
    <recommendedName>
        <fullName evidence="6">Glycosyltransferase subfamily 4-like N-terminal domain-containing protein</fullName>
    </recommendedName>
</protein>
<keyword evidence="1" id="KW-0808">Transferase</keyword>
<evidence type="ECO:0000259" key="3">
    <source>
        <dbReference type="Pfam" id="PF13439"/>
    </source>
</evidence>
<comment type="caution">
    <text evidence="4">The sequence shown here is derived from an EMBL/GenBank/DDBJ whole genome shotgun (WGS) entry which is preliminary data.</text>
</comment>
<feature type="domain" description="Glycosyl transferase family 1" evidence="2">
    <location>
        <begin position="206"/>
        <end position="337"/>
    </location>
</feature>
<gene>
    <name evidence="4" type="ORF">B9Q05_11365</name>
</gene>
<dbReference type="AlphaFoldDB" id="A0A2R6BMB5"/>
<accession>A0A2R6BMB5</accession>
<dbReference type="SUPFAM" id="SSF53756">
    <property type="entry name" value="UDP-Glycosyltransferase/glycogen phosphorylase"/>
    <property type="match status" value="1"/>
</dbReference>
<dbReference type="Gene3D" id="3.40.50.2000">
    <property type="entry name" value="Glycogen Phosphorylase B"/>
    <property type="match status" value="2"/>
</dbReference>
<evidence type="ECO:0000313" key="5">
    <source>
        <dbReference type="Proteomes" id="UP000241120"/>
    </source>
</evidence>
<reference evidence="4 5" key="1">
    <citation type="submission" date="2017-04" db="EMBL/GenBank/DDBJ databases">
        <title>Novel microbial lineages endemic to geothermal iron-oxide mats fill important gaps in the evolutionary history of Archaea.</title>
        <authorList>
            <person name="Jay Z.J."/>
            <person name="Beam J.P."/>
            <person name="Dlakic M."/>
            <person name="Rusch D.B."/>
            <person name="Kozubal M.A."/>
            <person name="Inskeep W.P."/>
        </authorList>
    </citation>
    <scope>NUCLEOTIDE SEQUENCE [LARGE SCALE GENOMIC DNA]</scope>
    <source>
        <strain evidence="4">ECH_B_1</strain>
    </source>
</reference>